<dbReference type="Gene3D" id="1.10.260.40">
    <property type="entry name" value="lambda repressor-like DNA-binding domains"/>
    <property type="match status" value="1"/>
</dbReference>
<gene>
    <name evidence="5" type="ORF">LMG27177_03701</name>
</gene>
<dbReference type="Pfam" id="PF01381">
    <property type="entry name" value="HTH_3"/>
    <property type="match status" value="1"/>
</dbReference>
<feature type="domain" description="HTH cro/C1-type" evidence="4">
    <location>
        <begin position="25"/>
        <end position="80"/>
    </location>
</feature>
<keyword evidence="1" id="KW-0805">Transcription regulation</keyword>
<dbReference type="CDD" id="cd00093">
    <property type="entry name" value="HTH_XRE"/>
    <property type="match status" value="1"/>
</dbReference>
<dbReference type="GO" id="GO:0003677">
    <property type="term" value="F:DNA binding"/>
    <property type="evidence" value="ECO:0007669"/>
    <property type="project" value="UniProtKB-KW"/>
</dbReference>
<keyword evidence="2" id="KW-0238">DNA-binding</keyword>
<dbReference type="AlphaFoldDB" id="A0A6J5GA29"/>
<dbReference type="PANTHER" id="PTHR46797">
    <property type="entry name" value="HTH-TYPE TRANSCRIPTIONAL REGULATOR"/>
    <property type="match status" value="1"/>
</dbReference>
<protein>
    <recommendedName>
        <fullName evidence="4">HTH cro/C1-type domain-containing protein</fullName>
    </recommendedName>
</protein>
<dbReference type="GO" id="GO:0005829">
    <property type="term" value="C:cytosol"/>
    <property type="evidence" value="ECO:0007669"/>
    <property type="project" value="TreeGrafter"/>
</dbReference>
<reference evidence="5 6" key="1">
    <citation type="submission" date="2020-04" db="EMBL/GenBank/DDBJ databases">
        <authorList>
            <person name="De Canck E."/>
        </authorList>
    </citation>
    <scope>NUCLEOTIDE SEQUENCE [LARGE SCALE GENOMIC DNA]</scope>
    <source>
        <strain evidence="5 6">LMG 27177</strain>
    </source>
</reference>
<keyword evidence="6" id="KW-1185">Reference proteome</keyword>
<dbReference type="SMART" id="SM00530">
    <property type="entry name" value="HTH_XRE"/>
    <property type="match status" value="1"/>
</dbReference>
<dbReference type="InterPro" id="IPR010982">
    <property type="entry name" value="Lambda_DNA-bd_dom_sf"/>
</dbReference>
<dbReference type="RefSeq" id="WP_246290986.1">
    <property type="nucleotide sequence ID" value="NZ_CADIKI010000010.1"/>
</dbReference>
<evidence type="ECO:0000313" key="6">
    <source>
        <dbReference type="Proteomes" id="UP000494252"/>
    </source>
</evidence>
<dbReference type="InterPro" id="IPR050807">
    <property type="entry name" value="TransReg_Diox_bact_type"/>
</dbReference>
<evidence type="ECO:0000259" key="4">
    <source>
        <dbReference type="PROSITE" id="PS50943"/>
    </source>
</evidence>
<proteinExistence type="predicted"/>
<evidence type="ECO:0000256" key="1">
    <source>
        <dbReference type="ARBA" id="ARBA00023015"/>
    </source>
</evidence>
<dbReference type="EMBL" id="CADIKI010000010">
    <property type="protein sequence ID" value="CAB3794654.1"/>
    <property type="molecule type" value="Genomic_DNA"/>
</dbReference>
<sequence length="105" mass="11778">MLLPHMAEKTTSRQASFRDRLARNLRFFRGQRGLSQENLADRAGIHRTHIGQLELGRRSVTLDTLVSLAQALGVDEFDLLAEREDVAVPVKMGRKNKAGPQPEES</sequence>
<evidence type="ECO:0000256" key="3">
    <source>
        <dbReference type="ARBA" id="ARBA00023163"/>
    </source>
</evidence>
<dbReference type="InterPro" id="IPR001387">
    <property type="entry name" value="Cro/C1-type_HTH"/>
</dbReference>
<keyword evidence="3" id="KW-0804">Transcription</keyword>
<dbReference type="PANTHER" id="PTHR46797:SF23">
    <property type="entry name" value="HTH-TYPE TRANSCRIPTIONAL REGULATOR SUTR"/>
    <property type="match status" value="1"/>
</dbReference>
<evidence type="ECO:0000313" key="5">
    <source>
        <dbReference type="EMBL" id="CAB3794654.1"/>
    </source>
</evidence>
<dbReference type="GO" id="GO:0003700">
    <property type="term" value="F:DNA-binding transcription factor activity"/>
    <property type="evidence" value="ECO:0007669"/>
    <property type="project" value="TreeGrafter"/>
</dbReference>
<organism evidence="5 6">
    <name type="scientific">Paraburkholderia fynbosensis</name>
    <dbReference type="NCBI Taxonomy" id="1200993"/>
    <lineage>
        <taxon>Bacteria</taxon>
        <taxon>Pseudomonadati</taxon>
        <taxon>Pseudomonadota</taxon>
        <taxon>Betaproteobacteria</taxon>
        <taxon>Burkholderiales</taxon>
        <taxon>Burkholderiaceae</taxon>
        <taxon>Paraburkholderia</taxon>
    </lineage>
</organism>
<dbReference type="SUPFAM" id="SSF47413">
    <property type="entry name" value="lambda repressor-like DNA-binding domains"/>
    <property type="match status" value="1"/>
</dbReference>
<dbReference type="Proteomes" id="UP000494252">
    <property type="component" value="Unassembled WGS sequence"/>
</dbReference>
<accession>A0A6J5GA29</accession>
<dbReference type="PROSITE" id="PS50943">
    <property type="entry name" value="HTH_CROC1"/>
    <property type="match status" value="1"/>
</dbReference>
<name>A0A6J5GA29_9BURK</name>
<evidence type="ECO:0000256" key="2">
    <source>
        <dbReference type="ARBA" id="ARBA00023125"/>
    </source>
</evidence>